<keyword evidence="2" id="KW-1185">Reference proteome</keyword>
<dbReference type="Proteomes" id="UP001164539">
    <property type="component" value="Chromosome 12"/>
</dbReference>
<organism evidence="1 2">
    <name type="scientific">Melia azedarach</name>
    <name type="common">Chinaberry tree</name>
    <dbReference type="NCBI Taxonomy" id="155640"/>
    <lineage>
        <taxon>Eukaryota</taxon>
        <taxon>Viridiplantae</taxon>
        <taxon>Streptophyta</taxon>
        <taxon>Embryophyta</taxon>
        <taxon>Tracheophyta</taxon>
        <taxon>Spermatophyta</taxon>
        <taxon>Magnoliopsida</taxon>
        <taxon>eudicotyledons</taxon>
        <taxon>Gunneridae</taxon>
        <taxon>Pentapetalae</taxon>
        <taxon>rosids</taxon>
        <taxon>malvids</taxon>
        <taxon>Sapindales</taxon>
        <taxon>Meliaceae</taxon>
        <taxon>Melia</taxon>
    </lineage>
</organism>
<comment type="caution">
    <text evidence="1">The sequence shown here is derived from an EMBL/GenBank/DDBJ whole genome shotgun (WGS) entry which is preliminary data.</text>
</comment>
<name>A0ACC1X233_MELAZ</name>
<gene>
    <name evidence="1" type="ORF">OWV82_022221</name>
</gene>
<proteinExistence type="predicted"/>
<evidence type="ECO:0000313" key="1">
    <source>
        <dbReference type="EMBL" id="KAJ4705451.1"/>
    </source>
</evidence>
<protein>
    <submittedName>
        <fullName evidence="1">Cell division cycle 20.2, cofactor of APC complex-like</fullName>
    </submittedName>
</protein>
<sequence>MDAGSVNSSNKIQSRSPLQERFLHRKPSGENLDRFIPNRSAMDFDYAHFMLTEGRKGKENPAATSSPSRVAYQKQLAEAFNMNRTRILAFKNKPPTIVDPIPKEFFSSSVNQSKPAKPRRHIPQSSERTLDAPELVDDFYLNLLDWGSANVLAIALSNTVYLWDASNGSTSELVTIDEEDGPVTSVNWAPDGRHIAVGLNNSDVQIWDSTANRQLRTLKGCHRSRVDALAWNNHILTTGGMDGKIINNDVRVRDHIVETYRGHQQEVCGLKWSASGQQLASGGNDNLLFIWDRSMASSNAPTQWLHRMEDHTAAVKALAWCPFQSNLLASGGGGGDRCIKFWNTHTGACLNSVDTGSQVCSLLWSKHERELLSSHGFTQNQLTLWKYPSMVKMAELTGHTSRVLFMAQSPDGCTVASAAGDETLRFWNVFGTPEVAKPAAKSNPEPFAHLSRIR</sequence>
<accession>A0ACC1X233</accession>
<evidence type="ECO:0000313" key="2">
    <source>
        <dbReference type="Proteomes" id="UP001164539"/>
    </source>
</evidence>
<reference evidence="1 2" key="1">
    <citation type="journal article" date="2023" name="Science">
        <title>Complex scaffold remodeling in plant triterpene biosynthesis.</title>
        <authorList>
            <person name="De La Pena R."/>
            <person name="Hodgson H."/>
            <person name="Liu J.C."/>
            <person name="Stephenson M.J."/>
            <person name="Martin A.C."/>
            <person name="Owen C."/>
            <person name="Harkess A."/>
            <person name="Leebens-Mack J."/>
            <person name="Jimenez L.E."/>
            <person name="Osbourn A."/>
            <person name="Sattely E.S."/>
        </authorList>
    </citation>
    <scope>NUCLEOTIDE SEQUENCE [LARGE SCALE GENOMIC DNA]</scope>
    <source>
        <strain evidence="2">cv. JPN11</strain>
        <tissue evidence="1">Leaf</tissue>
    </source>
</reference>
<dbReference type="EMBL" id="CM051405">
    <property type="protein sequence ID" value="KAJ4705451.1"/>
    <property type="molecule type" value="Genomic_DNA"/>
</dbReference>